<comment type="caution">
    <text evidence="1">The sequence shown here is derived from an EMBL/GenBank/DDBJ whole genome shotgun (WGS) entry which is preliminary data.</text>
</comment>
<dbReference type="Pfam" id="PF18985">
    <property type="entry name" value="DUF5718"/>
    <property type="match status" value="1"/>
</dbReference>
<dbReference type="RefSeq" id="WP_136123383.1">
    <property type="nucleotide sequence ID" value="NZ_QXNI01000025.1"/>
</dbReference>
<organism evidence="1 2">
    <name type="scientific">Rodentibacter pneumotropicus</name>
    <dbReference type="NCBI Taxonomy" id="758"/>
    <lineage>
        <taxon>Bacteria</taxon>
        <taxon>Pseudomonadati</taxon>
        <taxon>Pseudomonadota</taxon>
        <taxon>Gammaproteobacteria</taxon>
        <taxon>Pasteurellales</taxon>
        <taxon>Pasteurellaceae</taxon>
        <taxon>Rodentibacter</taxon>
    </lineage>
</organism>
<dbReference type="InterPro" id="IPR043776">
    <property type="entry name" value="DUF5718"/>
</dbReference>
<accession>A0A4V3SR49</accession>
<reference evidence="1 2" key="1">
    <citation type="journal article" date="2019" name="Vet. Microbiol.">
        <title>Development of multi locus sequence typing (MLST) of Rodentibacter pneumotropicus.</title>
        <authorList>
            <person name="Adhikary S."/>
            <person name="Bisgaard M."/>
            <person name="Boot R."/>
            <person name="Benga L."/>
            <person name="Nicklas W."/>
            <person name="Christensen H."/>
        </authorList>
    </citation>
    <scope>NUCLEOTIDE SEQUENCE [LARGE SCALE GENOMIC DNA]</scope>
    <source>
        <strain evidence="1 2">Ac84</strain>
    </source>
</reference>
<gene>
    <name evidence="1" type="ORF">D3M78_05080</name>
</gene>
<evidence type="ECO:0008006" key="3">
    <source>
        <dbReference type="Google" id="ProtNLM"/>
    </source>
</evidence>
<dbReference type="EMBL" id="QXNI01000025">
    <property type="protein sequence ID" value="THA09846.1"/>
    <property type="molecule type" value="Genomic_DNA"/>
</dbReference>
<sequence>MNNTFIGLGVAGNFAGHLEQAGEAADFLQVKTVEAMQPKAIFPFYVPSENLGEYQFLATYPLSYSEIRFPNDADNLQIEPEIALICDIQYSHEKVTALLPTHFAAYNDCSIRRPNARKICEKKNWGEKSKGIAANWLALDHFNADGVLDDFHIACFHKRNGMMNEYGIDSPAVRYSYFHQKLLDWIVDRMNNQPDEGPMNNISALLEAANYPKQAIISIGATRYTNFGEHHFLQIGDTSIVAVYNAKRYPHSQIAEMAEKEQFEHDISALVQKVI</sequence>
<evidence type="ECO:0000313" key="2">
    <source>
        <dbReference type="Proteomes" id="UP000306758"/>
    </source>
</evidence>
<protein>
    <recommendedName>
        <fullName evidence="3">Valyl-tRNA synthetase</fullName>
    </recommendedName>
</protein>
<dbReference type="AlphaFoldDB" id="A0A4V3SR49"/>
<name>A0A4V3SR49_9PAST</name>
<dbReference type="Proteomes" id="UP000306758">
    <property type="component" value="Unassembled WGS sequence"/>
</dbReference>
<proteinExistence type="predicted"/>
<evidence type="ECO:0000313" key="1">
    <source>
        <dbReference type="EMBL" id="THA09846.1"/>
    </source>
</evidence>